<dbReference type="STRING" id="1407055.NITUZ_40220"/>
<feature type="region of interest" description="Disordered" evidence="1">
    <location>
        <begin position="1"/>
        <end position="22"/>
    </location>
</feature>
<dbReference type="PANTHER" id="PTHR42244">
    <property type="entry name" value="ANTITOXIN VAPB3-RELATED"/>
    <property type="match status" value="1"/>
</dbReference>
<feature type="compositionally biased region" description="Basic residues" evidence="1">
    <location>
        <begin position="13"/>
        <end position="22"/>
    </location>
</feature>
<evidence type="ECO:0000313" key="3">
    <source>
        <dbReference type="Proteomes" id="UP000018159"/>
    </source>
</evidence>
<name>V6ATZ1_9ARCH</name>
<comment type="caution">
    <text evidence="2">The sequence shown here is derived from an EMBL/GenBank/DDBJ whole genome shotgun (WGS) entry which is preliminary data.</text>
</comment>
<evidence type="ECO:0008006" key="4">
    <source>
        <dbReference type="Google" id="ProtNLM"/>
    </source>
</evidence>
<proteinExistence type="predicted"/>
<protein>
    <recommendedName>
        <fullName evidence="4">VapB-type antitoxin</fullName>
    </recommendedName>
</protein>
<keyword evidence="3" id="KW-1185">Reference proteome</keyword>
<gene>
    <name evidence="2" type="ORF">NITUZ_40220</name>
</gene>
<evidence type="ECO:0000256" key="1">
    <source>
        <dbReference type="SAM" id="MobiDB-lite"/>
    </source>
</evidence>
<organism evidence="2 3">
    <name type="scientific">Candidatus Nitrosotenuis uzonensis</name>
    <dbReference type="NCBI Taxonomy" id="1407055"/>
    <lineage>
        <taxon>Archaea</taxon>
        <taxon>Nitrososphaerota</taxon>
        <taxon>Candidatus Nitrosotenuis</taxon>
    </lineage>
</organism>
<accession>V6ATZ1</accession>
<sequence>MQDTNTAVVSVKVSRRTKKKMRSMNVKWSEVLRKTIESKIKEYERKQGIADFLEFRAKSKVPKNKTSYTSEALVRQTREKR</sequence>
<dbReference type="AlphaFoldDB" id="V6ATZ1"/>
<dbReference type="PANTHER" id="PTHR42244:SF2">
    <property type="entry name" value="ANTITOXIN VAPB3-RELATED"/>
    <property type="match status" value="1"/>
</dbReference>
<reference evidence="2 3" key="1">
    <citation type="journal article" date="2013" name="PLoS ONE">
        <title>Enrichment and Genome Sequence of the Group I.1a Ammonia-Oxidizing Archaeon ?Ca. Nitrosotenuis uzonensis? Representing a Clade Globally.</title>
        <authorList>
            <person name="Lebedeva E.V."/>
            <person name="Hatzenpichler R."/>
            <person name="Pelletier E."/>
            <person name="Schuster N."/>
            <person name="Hauzmayer S."/>
            <person name="Bulaev A."/>
            <person name="Grigor'eva N.V."/>
            <person name="Galushko A."/>
            <person name="Schmid M."/>
            <person name="Palatinszky M."/>
            <person name="Le Paslier D."/>
            <person name="Daims H."/>
            <person name="Wagner M."/>
        </authorList>
    </citation>
    <scope>NUCLEOTIDE SEQUENCE [LARGE SCALE GENOMIC DNA]</scope>
    <source>
        <strain evidence="2 3">N4</strain>
    </source>
</reference>
<dbReference type="RefSeq" id="WP_048196455.1">
    <property type="nucleotide sequence ID" value="NZ_CBTY010000009.1"/>
</dbReference>
<dbReference type="Proteomes" id="UP000018159">
    <property type="component" value="Unassembled WGS sequence"/>
</dbReference>
<dbReference type="EMBL" id="CBTY010000009">
    <property type="protein sequence ID" value="CDI06054.1"/>
    <property type="molecule type" value="Genomic_DNA"/>
</dbReference>
<feature type="region of interest" description="Disordered" evidence="1">
    <location>
        <begin position="62"/>
        <end position="81"/>
    </location>
</feature>
<dbReference type="InterPro" id="IPR039709">
    <property type="entry name" value="VapB3-like"/>
</dbReference>
<evidence type="ECO:0000313" key="2">
    <source>
        <dbReference type="EMBL" id="CDI06054.1"/>
    </source>
</evidence>